<dbReference type="AlphaFoldDB" id="A0A6V6YQ56"/>
<comment type="caution">
    <text evidence="1">The sequence shown here is derived from an EMBL/GenBank/DDBJ whole genome shotgun (WGS) entry which is preliminary data.</text>
</comment>
<keyword evidence="2" id="KW-1185">Reference proteome</keyword>
<proteinExistence type="predicted"/>
<protein>
    <submittedName>
        <fullName evidence="1">Uncharacterized protein</fullName>
    </submittedName>
</protein>
<gene>
    <name evidence="1" type="ORF">FLAT13_00655</name>
</gene>
<organism evidence="1 2">
    <name type="scientific">Flavobacterium salmonis</name>
    <dbReference type="NCBI Taxonomy" id="2654844"/>
    <lineage>
        <taxon>Bacteria</taxon>
        <taxon>Pseudomonadati</taxon>
        <taxon>Bacteroidota</taxon>
        <taxon>Flavobacteriia</taxon>
        <taxon>Flavobacteriales</taxon>
        <taxon>Flavobacteriaceae</taxon>
        <taxon>Flavobacterium</taxon>
    </lineage>
</organism>
<reference evidence="1 2" key="1">
    <citation type="submission" date="2020-06" db="EMBL/GenBank/DDBJ databases">
        <authorList>
            <person name="Criscuolo A."/>
        </authorList>
    </citation>
    <scope>NUCLEOTIDE SEQUENCE [LARGE SCALE GENOMIC DNA]</scope>
    <source>
        <strain evidence="2">CIP 111411</strain>
    </source>
</reference>
<dbReference type="Proteomes" id="UP000530060">
    <property type="component" value="Unassembled WGS sequence"/>
</dbReference>
<accession>A0A6V6YQ56</accession>
<evidence type="ECO:0000313" key="2">
    <source>
        <dbReference type="Proteomes" id="UP000530060"/>
    </source>
</evidence>
<dbReference type="EMBL" id="CAIJDP010000057">
    <property type="protein sequence ID" value="CAD0001563.1"/>
    <property type="molecule type" value="Genomic_DNA"/>
</dbReference>
<evidence type="ECO:0000313" key="1">
    <source>
        <dbReference type="EMBL" id="CAD0001563.1"/>
    </source>
</evidence>
<sequence length="64" mass="7586">MLFVNNSHIKLITNYSMDMLFQCYINITIFCFETLNHNIILIFFNSFNNIQVLVSQPKIKPNTQ</sequence>
<name>A0A6V6YQ56_9FLAO</name>